<accession>A0ABQ2M4M0</accession>
<feature type="region of interest" description="Disordered" evidence="7">
    <location>
        <begin position="260"/>
        <end position="286"/>
    </location>
</feature>
<feature type="transmembrane region" description="Helical" evidence="8">
    <location>
        <begin position="309"/>
        <end position="330"/>
    </location>
</feature>
<name>A0ABQ2M4M0_9MICC</name>
<keyword evidence="11" id="KW-1185">Reference proteome</keyword>
<reference evidence="11" key="1">
    <citation type="journal article" date="2019" name="Int. J. Syst. Evol. Microbiol.">
        <title>The Global Catalogue of Microorganisms (GCM) 10K type strain sequencing project: providing services to taxonomists for standard genome sequencing and annotation.</title>
        <authorList>
            <consortium name="The Broad Institute Genomics Platform"/>
            <consortium name="The Broad Institute Genome Sequencing Center for Infectious Disease"/>
            <person name="Wu L."/>
            <person name="Ma J."/>
        </authorList>
    </citation>
    <scope>NUCLEOTIDE SEQUENCE [LARGE SCALE GENOMIC DNA]</scope>
    <source>
        <strain evidence="11">CGMCC 1.7064</strain>
    </source>
</reference>
<keyword evidence="4 6" id="KW-0862">Zinc</keyword>
<evidence type="ECO:0000313" key="11">
    <source>
        <dbReference type="Proteomes" id="UP000642509"/>
    </source>
</evidence>
<evidence type="ECO:0000313" key="10">
    <source>
        <dbReference type="EMBL" id="GGO46821.1"/>
    </source>
</evidence>
<dbReference type="CDD" id="cd07326">
    <property type="entry name" value="M56_BlaR1_MecR1_like"/>
    <property type="match status" value="1"/>
</dbReference>
<evidence type="ECO:0000256" key="5">
    <source>
        <dbReference type="ARBA" id="ARBA00023049"/>
    </source>
</evidence>
<feature type="transmembrane region" description="Helical" evidence="8">
    <location>
        <begin position="95"/>
        <end position="117"/>
    </location>
</feature>
<dbReference type="Proteomes" id="UP000642509">
    <property type="component" value="Unassembled WGS sequence"/>
</dbReference>
<proteinExistence type="inferred from homology"/>
<evidence type="ECO:0000256" key="6">
    <source>
        <dbReference type="RuleBase" id="RU003983"/>
    </source>
</evidence>
<dbReference type="EMBL" id="BMLQ01000006">
    <property type="protein sequence ID" value="GGO46821.1"/>
    <property type="molecule type" value="Genomic_DNA"/>
</dbReference>
<keyword evidence="2" id="KW-0479">Metal-binding</keyword>
<organism evidence="10 11">
    <name type="scientific">Citricoccus zhacaiensis</name>
    <dbReference type="NCBI Taxonomy" id="489142"/>
    <lineage>
        <taxon>Bacteria</taxon>
        <taxon>Bacillati</taxon>
        <taxon>Actinomycetota</taxon>
        <taxon>Actinomycetes</taxon>
        <taxon>Micrococcales</taxon>
        <taxon>Micrococcaceae</taxon>
        <taxon>Citricoccus</taxon>
    </lineage>
</organism>
<dbReference type="PANTHER" id="PTHR34978:SF3">
    <property type="entry name" value="SLR0241 PROTEIN"/>
    <property type="match status" value="1"/>
</dbReference>
<dbReference type="PANTHER" id="PTHR34978">
    <property type="entry name" value="POSSIBLE SENSOR-TRANSDUCER PROTEIN BLAR"/>
    <property type="match status" value="1"/>
</dbReference>
<keyword evidence="1 6" id="KW-0645">Protease</keyword>
<keyword evidence="8" id="KW-1133">Transmembrane helix</keyword>
<evidence type="ECO:0000256" key="7">
    <source>
        <dbReference type="SAM" id="MobiDB-lite"/>
    </source>
</evidence>
<evidence type="ECO:0000256" key="2">
    <source>
        <dbReference type="ARBA" id="ARBA00022723"/>
    </source>
</evidence>
<comment type="caution">
    <text evidence="10">The sequence shown here is derived from an EMBL/GenBank/DDBJ whole genome shotgun (WGS) entry which is preliminary data.</text>
</comment>
<sequence length="331" mass="35351">MSVMLLAALAVMLAWPVPVLLGRARWVRRAPAAAMALWQSVALAGGLSLIGFPLLWGLTPFGDTVVEAAPAFVRALVEGSWIPLLEHDPWLPTRIAAATLALLLFAHLVLTLAVTAVKTVANRRRHRQMVELLAAPPSQRSRLAEGVSGTPTRVLPHDVPLAYCLPGLTGSLTVLSRGLLDQLSEPEVAAVVAHERAHLRQRHDLLRLAFEAWHRAVAWLPTTAMAQRAVAGLTEMMADDAALAVHDRRDLVRAIVLTGEAGSPTSPTSPPSPTPPPRPSRADNVQGDGSVPLTLRLYRLLAPAAPLPVAVRLLVVVAALCLAVFPLVLLL</sequence>
<evidence type="ECO:0000256" key="1">
    <source>
        <dbReference type="ARBA" id="ARBA00022670"/>
    </source>
</evidence>
<keyword evidence="8" id="KW-0472">Membrane</keyword>
<evidence type="ECO:0000259" key="9">
    <source>
        <dbReference type="Pfam" id="PF01435"/>
    </source>
</evidence>
<evidence type="ECO:0000256" key="4">
    <source>
        <dbReference type="ARBA" id="ARBA00022833"/>
    </source>
</evidence>
<evidence type="ECO:0000256" key="8">
    <source>
        <dbReference type="SAM" id="Phobius"/>
    </source>
</evidence>
<dbReference type="InterPro" id="IPR052173">
    <property type="entry name" value="Beta-lactam_resp_regulator"/>
</dbReference>
<evidence type="ECO:0000256" key="3">
    <source>
        <dbReference type="ARBA" id="ARBA00022801"/>
    </source>
</evidence>
<feature type="domain" description="Peptidase M48" evidence="9">
    <location>
        <begin position="155"/>
        <end position="228"/>
    </location>
</feature>
<dbReference type="InterPro" id="IPR001915">
    <property type="entry name" value="Peptidase_M48"/>
</dbReference>
<keyword evidence="5 6" id="KW-0482">Metalloprotease</keyword>
<gene>
    <name evidence="10" type="ORF">GCM10010977_22690</name>
</gene>
<feature type="compositionally biased region" description="Pro residues" evidence="7">
    <location>
        <begin position="267"/>
        <end position="279"/>
    </location>
</feature>
<comment type="cofactor">
    <cofactor evidence="6">
        <name>Zn(2+)</name>
        <dbReference type="ChEBI" id="CHEBI:29105"/>
    </cofactor>
    <text evidence="6">Binds 1 zinc ion per subunit.</text>
</comment>
<protein>
    <recommendedName>
        <fullName evidence="9">Peptidase M48 domain-containing protein</fullName>
    </recommendedName>
</protein>
<feature type="transmembrane region" description="Helical" evidence="8">
    <location>
        <begin position="36"/>
        <end position="56"/>
    </location>
</feature>
<comment type="similarity">
    <text evidence="6">Belongs to the peptidase M48 family.</text>
</comment>
<dbReference type="Gene3D" id="3.30.2010.10">
    <property type="entry name" value="Metalloproteases ('zincins'), catalytic domain"/>
    <property type="match status" value="1"/>
</dbReference>
<keyword evidence="3 6" id="KW-0378">Hydrolase</keyword>
<feature type="transmembrane region" description="Helical" evidence="8">
    <location>
        <begin position="6"/>
        <end position="24"/>
    </location>
</feature>
<keyword evidence="8" id="KW-0812">Transmembrane</keyword>
<dbReference type="Pfam" id="PF01435">
    <property type="entry name" value="Peptidase_M48"/>
    <property type="match status" value="1"/>
</dbReference>